<dbReference type="InterPro" id="IPR025250">
    <property type="entry name" value="DUF4199"/>
</dbReference>
<keyword evidence="1" id="KW-0812">Transmembrane</keyword>
<reference evidence="2 3" key="1">
    <citation type="submission" date="2021-05" db="EMBL/GenBank/DDBJ databases">
        <authorList>
            <person name="Zhang Z.D."/>
            <person name="Osman G."/>
        </authorList>
    </citation>
    <scope>NUCLEOTIDE SEQUENCE [LARGE SCALE GENOMIC DNA]</scope>
    <source>
        <strain evidence="2 3">KCTC 32217</strain>
    </source>
</reference>
<feature type="transmembrane region" description="Helical" evidence="1">
    <location>
        <begin position="47"/>
        <end position="68"/>
    </location>
</feature>
<keyword evidence="1" id="KW-0472">Membrane</keyword>
<dbReference type="EMBL" id="JAHCMY010000001">
    <property type="protein sequence ID" value="MBS9523107.1"/>
    <property type="molecule type" value="Genomic_DNA"/>
</dbReference>
<feature type="transmembrane region" description="Helical" evidence="1">
    <location>
        <begin position="88"/>
        <end position="109"/>
    </location>
</feature>
<dbReference type="Proteomes" id="UP001319104">
    <property type="component" value="Unassembled WGS sequence"/>
</dbReference>
<sequence length="190" mass="20657">MEQIKTVNELEETSSLSQSAIRAGVILGLISTSLTFLLYFVDYTLLAASWMGLVSMALMIGVVIYFGFDYRKEIGGFISFGKAFQFSFIALVMSSLIASIGSLLLFNVVDPNLPVALGDVQFENALAMMERFGAAGAMNGDQMDEMRNGLYDNYSVMGVIKSFGVLIIISAVLSLIIGAVIKKRDKSLDM</sequence>
<name>A0AAP2CJU4_9BACT</name>
<feature type="transmembrane region" description="Helical" evidence="1">
    <location>
        <begin position="159"/>
        <end position="181"/>
    </location>
</feature>
<protein>
    <submittedName>
        <fullName evidence="2">DUF4199 domain-containing protein</fullName>
    </submittedName>
</protein>
<keyword evidence="3" id="KW-1185">Reference proteome</keyword>
<dbReference type="RefSeq" id="WP_213943971.1">
    <property type="nucleotide sequence ID" value="NZ_JAHCMY010000001.1"/>
</dbReference>
<feature type="transmembrane region" description="Helical" evidence="1">
    <location>
        <begin position="20"/>
        <end position="41"/>
    </location>
</feature>
<dbReference type="AlphaFoldDB" id="A0AAP2CJU4"/>
<dbReference type="Pfam" id="PF13858">
    <property type="entry name" value="DUF4199"/>
    <property type="match status" value="1"/>
</dbReference>
<gene>
    <name evidence="2" type="ORF">KI659_03665</name>
</gene>
<evidence type="ECO:0000313" key="3">
    <source>
        <dbReference type="Proteomes" id="UP001319104"/>
    </source>
</evidence>
<organism evidence="2 3">
    <name type="scientific">Litoribacter ruber</name>
    <dbReference type="NCBI Taxonomy" id="702568"/>
    <lineage>
        <taxon>Bacteria</taxon>
        <taxon>Pseudomonadati</taxon>
        <taxon>Bacteroidota</taxon>
        <taxon>Cytophagia</taxon>
        <taxon>Cytophagales</taxon>
        <taxon>Cyclobacteriaceae</taxon>
        <taxon>Litoribacter</taxon>
    </lineage>
</organism>
<comment type="caution">
    <text evidence="2">The sequence shown here is derived from an EMBL/GenBank/DDBJ whole genome shotgun (WGS) entry which is preliminary data.</text>
</comment>
<evidence type="ECO:0000313" key="2">
    <source>
        <dbReference type="EMBL" id="MBS9523107.1"/>
    </source>
</evidence>
<evidence type="ECO:0000256" key="1">
    <source>
        <dbReference type="SAM" id="Phobius"/>
    </source>
</evidence>
<proteinExistence type="predicted"/>
<accession>A0AAP2CJU4</accession>
<keyword evidence="1" id="KW-1133">Transmembrane helix</keyword>